<evidence type="ECO:0000313" key="3">
    <source>
        <dbReference type="Proteomes" id="UP000291084"/>
    </source>
</evidence>
<keyword evidence="3" id="KW-1185">Reference proteome</keyword>
<dbReference type="AlphaFoldDB" id="A0A0S3SUV3"/>
<feature type="non-terminal residue" evidence="2">
    <location>
        <position position="1"/>
    </location>
</feature>
<name>A0A0S3SUV3_PHAAN</name>
<feature type="compositionally biased region" description="Polar residues" evidence="1">
    <location>
        <begin position="66"/>
        <end position="78"/>
    </location>
</feature>
<evidence type="ECO:0000256" key="1">
    <source>
        <dbReference type="SAM" id="MobiDB-lite"/>
    </source>
</evidence>
<evidence type="ECO:0000313" key="2">
    <source>
        <dbReference type="EMBL" id="BAT96563.1"/>
    </source>
</evidence>
<organism evidence="2 3">
    <name type="scientific">Vigna angularis var. angularis</name>
    <dbReference type="NCBI Taxonomy" id="157739"/>
    <lineage>
        <taxon>Eukaryota</taxon>
        <taxon>Viridiplantae</taxon>
        <taxon>Streptophyta</taxon>
        <taxon>Embryophyta</taxon>
        <taxon>Tracheophyta</taxon>
        <taxon>Spermatophyta</taxon>
        <taxon>Magnoliopsida</taxon>
        <taxon>eudicotyledons</taxon>
        <taxon>Gunneridae</taxon>
        <taxon>Pentapetalae</taxon>
        <taxon>rosids</taxon>
        <taxon>fabids</taxon>
        <taxon>Fabales</taxon>
        <taxon>Fabaceae</taxon>
        <taxon>Papilionoideae</taxon>
        <taxon>50 kb inversion clade</taxon>
        <taxon>NPAAA clade</taxon>
        <taxon>indigoferoid/millettioid clade</taxon>
        <taxon>Phaseoleae</taxon>
        <taxon>Vigna</taxon>
    </lineage>
</organism>
<dbReference type="EMBL" id="AP015041">
    <property type="protein sequence ID" value="BAT96563.1"/>
    <property type="molecule type" value="Genomic_DNA"/>
</dbReference>
<accession>A0A0S3SUV3</accession>
<gene>
    <name evidence="2" type="primary">Vigan.08G352500</name>
    <name evidence="2" type="ORF">VIGAN_08352500</name>
</gene>
<protein>
    <submittedName>
        <fullName evidence="2">Uncharacterized protein</fullName>
    </submittedName>
</protein>
<sequence length="98" mass="11560">HLFSNYNRLNTYTCNKQIEKENFAMTVMNWIATVVKRFDNYCLNIIMTEKKEKRWNPHVRKEKHNTTNTDDVFGSSESMRLPNTPVVGVAVIYGDHKH</sequence>
<proteinExistence type="predicted"/>
<dbReference type="Proteomes" id="UP000291084">
    <property type="component" value="Chromosome 8"/>
</dbReference>
<reference evidence="2 3" key="1">
    <citation type="journal article" date="2015" name="Sci. Rep.">
        <title>The power of single molecule real-time sequencing technology in the de novo assembly of a eukaryotic genome.</title>
        <authorList>
            <person name="Sakai H."/>
            <person name="Naito K."/>
            <person name="Ogiso-Tanaka E."/>
            <person name="Takahashi Y."/>
            <person name="Iseki K."/>
            <person name="Muto C."/>
            <person name="Satou K."/>
            <person name="Teruya K."/>
            <person name="Shiroma A."/>
            <person name="Shimoji M."/>
            <person name="Hirano T."/>
            <person name="Itoh T."/>
            <person name="Kaga A."/>
            <person name="Tomooka N."/>
        </authorList>
    </citation>
    <scope>NUCLEOTIDE SEQUENCE [LARGE SCALE GENOMIC DNA]</scope>
    <source>
        <strain evidence="3">cv. Shumari</strain>
    </source>
</reference>
<feature type="region of interest" description="Disordered" evidence="1">
    <location>
        <begin position="56"/>
        <end position="79"/>
    </location>
</feature>